<sequence length="361" mass="40921">MEDIGEMIGEYQEGKRREEFEEKIKGRQAHSVLETKKVMGEPLYPHEFIRDTILTLYTVAIMFFLASFIPPPLHHAADPTAPTAYPPPLPDWYLLWAFGCLKAAWDIEMFGITLMTAKVWGTMSQGLIVGVVVMWPFVDRAIAAIADPGKGNVVMEGHPRRPGEDPIRAAAGVYGLVLILLLSVFSVNTNITAFYEELHGKCQDDGSQWYCTTATEGSEVWVPELTTDMLNQLTLWLPLLLAGMTHLWLDRRRAEGAKPLNDEERFDLYKNGIKTRKMQRVYEFKLNRCYQCGLCDDICPVRDVEGEEELNIIFNTFQNEHDGVAMWSCITCGMCTGVCPQNIEYVDYVLEQRIMSTEGTS</sequence>
<dbReference type="Gene3D" id="1.10.1060.10">
    <property type="entry name" value="Alpha-helical ferredoxin"/>
    <property type="match status" value="1"/>
</dbReference>
<dbReference type="PROSITE" id="PS51379">
    <property type="entry name" value="4FE4S_FER_2"/>
    <property type="match status" value="2"/>
</dbReference>
<feature type="domain" description="4Fe-4S ferredoxin-type" evidence="3">
    <location>
        <begin position="317"/>
        <end position="348"/>
    </location>
</feature>
<dbReference type="Gene3D" id="1.20.810.10">
    <property type="entry name" value="Cytochrome Bc1 Complex, Chain C"/>
    <property type="match status" value="1"/>
</dbReference>
<evidence type="ECO:0000256" key="1">
    <source>
        <dbReference type="ARBA" id="ARBA00007097"/>
    </source>
</evidence>
<evidence type="ECO:0000313" key="5">
    <source>
        <dbReference type="Proteomes" id="UP000183815"/>
    </source>
</evidence>
<evidence type="ECO:0000259" key="3">
    <source>
        <dbReference type="PROSITE" id="PS51379"/>
    </source>
</evidence>
<keyword evidence="2" id="KW-1133">Transmembrane helix</keyword>
<dbReference type="SUPFAM" id="SSF81648">
    <property type="entry name" value="a domain/subunit of cytochrome bc1 complex (Ubiquinol-cytochrome c reductase)"/>
    <property type="match status" value="1"/>
</dbReference>
<dbReference type="InterPro" id="IPR017900">
    <property type="entry name" value="4Fe4S_Fe_S_CS"/>
</dbReference>
<organism evidence="4 5">
    <name type="scientific">Marine Group III euryarchaeote CG-Bathy1</name>
    <dbReference type="NCBI Taxonomy" id="1889001"/>
    <lineage>
        <taxon>Archaea</taxon>
        <taxon>Methanobacteriati</taxon>
        <taxon>Thermoplasmatota</taxon>
        <taxon>Thermoplasmata</taxon>
        <taxon>Candidatus Thermoprofundales</taxon>
    </lineage>
</organism>
<reference evidence="4 5" key="1">
    <citation type="submission" date="2016-08" db="EMBL/GenBank/DDBJ databases">
        <title>New Insights into Marine Group III Euryarchaeota, from dark to light.</title>
        <authorList>
            <person name="Haro-Moreno J.M."/>
            <person name="Rodriguez-Valera F."/>
            <person name="Lopez-Garcia P."/>
            <person name="Moreira D."/>
            <person name="Martin-Cuadrado A.B."/>
        </authorList>
    </citation>
    <scope>NUCLEOTIDE SEQUENCE [LARGE SCALE GENOMIC DNA]</scope>
    <source>
        <strain evidence="4">CG-Bathy1</strain>
    </source>
</reference>
<keyword evidence="2" id="KW-0812">Transmembrane</keyword>
<protein>
    <recommendedName>
        <fullName evidence="3">4Fe-4S ferredoxin-type domain-containing protein</fullName>
    </recommendedName>
</protein>
<feature type="transmembrane region" description="Helical" evidence="2">
    <location>
        <begin position="54"/>
        <end position="73"/>
    </location>
</feature>
<evidence type="ECO:0000313" key="4">
    <source>
        <dbReference type="EMBL" id="OIR16664.1"/>
    </source>
</evidence>
<feature type="domain" description="4Fe-4S ferredoxin-type" evidence="3">
    <location>
        <begin position="280"/>
        <end position="309"/>
    </location>
</feature>
<dbReference type="EMBL" id="MIYU01000012">
    <property type="protein sequence ID" value="OIR16664.1"/>
    <property type="molecule type" value="Genomic_DNA"/>
</dbReference>
<feature type="transmembrane region" description="Helical" evidence="2">
    <location>
        <begin position="169"/>
        <end position="187"/>
    </location>
</feature>
<name>A0A1J5TKF3_9ARCH</name>
<proteinExistence type="inferred from homology"/>
<dbReference type="GO" id="GO:0016491">
    <property type="term" value="F:oxidoreductase activity"/>
    <property type="evidence" value="ECO:0007669"/>
    <property type="project" value="InterPro"/>
</dbReference>
<dbReference type="PANTHER" id="PTHR43255:SF2">
    <property type="entry name" value="HETERODISULFIDE REDUCTASE RELATED PROTEIN"/>
    <property type="match status" value="1"/>
</dbReference>
<dbReference type="Pfam" id="PF13183">
    <property type="entry name" value="Fer4_8"/>
    <property type="match status" value="1"/>
</dbReference>
<gene>
    <name evidence="4" type="ORF">BEU04_01650</name>
</gene>
<keyword evidence="2" id="KW-0472">Membrane</keyword>
<evidence type="ECO:0000256" key="2">
    <source>
        <dbReference type="SAM" id="Phobius"/>
    </source>
</evidence>
<dbReference type="PROSITE" id="PS00198">
    <property type="entry name" value="4FE4S_FER_1"/>
    <property type="match status" value="1"/>
</dbReference>
<comment type="caution">
    <text evidence="4">The sequence shown here is derived from an EMBL/GenBank/DDBJ whole genome shotgun (WGS) entry which is preliminary data.</text>
</comment>
<dbReference type="AlphaFoldDB" id="A0A1J5TKF3"/>
<dbReference type="InterPro" id="IPR036150">
    <property type="entry name" value="Cyt_b/b6_C_sf"/>
</dbReference>
<dbReference type="InterPro" id="IPR009051">
    <property type="entry name" value="Helical_ferredxn"/>
</dbReference>
<dbReference type="GO" id="GO:0009055">
    <property type="term" value="F:electron transfer activity"/>
    <property type="evidence" value="ECO:0007669"/>
    <property type="project" value="InterPro"/>
</dbReference>
<dbReference type="GO" id="GO:0051536">
    <property type="term" value="F:iron-sulfur cluster binding"/>
    <property type="evidence" value="ECO:0007669"/>
    <property type="project" value="InterPro"/>
</dbReference>
<dbReference type="InterPro" id="IPR051460">
    <property type="entry name" value="HdrC_iron-sulfur_subunit"/>
</dbReference>
<dbReference type="SUPFAM" id="SSF46548">
    <property type="entry name" value="alpha-helical ferredoxin"/>
    <property type="match status" value="1"/>
</dbReference>
<dbReference type="InterPro" id="IPR017896">
    <property type="entry name" value="4Fe4S_Fe-S-bd"/>
</dbReference>
<dbReference type="PANTHER" id="PTHR43255">
    <property type="entry name" value="IRON-SULFUR-BINDING OXIDOREDUCTASE FADF-RELATED-RELATED"/>
    <property type="match status" value="1"/>
</dbReference>
<accession>A0A1J5TKF3</accession>
<dbReference type="InterPro" id="IPR027387">
    <property type="entry name" value="Cytb/b6-like_sf"/>
</dbReference>
<feature type="transmembrane region" description="Helical" evidence="2">
    <location>
        <begin position="93"/>
        <end position="115"/>
    </location>
</feature>
<comment type="similarity">
    <text evidence="1">Belongs to the HdrC family.</text>
</comment>
<dbReference type="GO" id="GO:0005886">
    <property type="term" value="C:plasma membrane"/>
    <property type="evidence" value="ECO:0007669"/>
    <property type="project" value="TreeGrafter"/>
</dbReference>
<dbReference type="Proteomes" id="UP000183815">
    <property type="component" value="Unassembled WGS sequence"/>
</dbReference>